<keyword evidence="8" id="KW-0378">Hydrolase</keyword>
<feature type="signal peptide" evidence="17">
    <location>
        <begin position="1"/>
        <end position="22"/>
    </location>
</feature>
<dbReference type="GO" id="GO:0098552">
    <property type="term" value="C:side of membrane"/>
    <property type="evidence" value="ECO:0007669"/>
    <property type="project" value="UniProtKB-KW"/>
</dbReference>
<dbReference type="GO" id="GO:0046872">
    <property type="term" value="F:metal ion binding"/>
    <property type="evidence" value="ECO:0007669"/>
    <property type="project" value="UniProtKB-KW"/>
</dbReference>
<keyword evidence="6" id="KW-0336">GPI-anchor</keyword>
<dbReference type="Proteomes" id="UP000694844">
    <property type="component" value="Chromosome 5"/>
</dbReference>
<organism evidence="18 19">
    <name type="scientific">Crassostrea virginica</name>
    <name type="common">Eastern oyster</name>
    <dbReference type="NCBI Taxonomy" id="6565"/>
    <lineage>
        <taxon>Eukaryota</taxon>
        <taxon>Metazoa</taxon>
        <taxon>Spiralia</taxon>
        <taxon>Lophotrochozoa</taxon>
        <taxon>Mollusca</taxon>
        <taxon>Bivalvia</taxon>
        <taxon>Autobranchia</taxon>
        <taxon>Pteriomorphia</taxon>
        <taxon>Ostreida</taxon>
        <taxon>Ostreoidea</taxon>
        <taxon>Ostreidae</taxon>
        <taxon>Crassostrea</taxon>
    </lineage>
</organism>
<dbReference type="PRINTS" id="PR00113">
    <property type="entry name" value="ALKPHPHTASE"/>
</dbReference>
<feature type="active site" description="Phosphoserine intermediate" evidence="14">
    <location>
        <position position="624"/>
    </location>
</feature>
<evidence type="ECO:0000256" key="13">
    <source>
        <dbReference type="ARBA" id="ARBA00023288"/>
    </source>
</evidence>
<keyword evidence="17" id="KW-0732">Signal</keyword>
<evidence type="ECO:0000256" key="7">
    <source>
        <dbReference type="ARBA" id="ARBA00022723"/>
    </source>
</evidence>
<keyword evidence="9 15" id="KW-0862">Zinc</keyword>
<proteinExistence type="inferred from homology"/>
<feature type="binding site" evidence="15">
    <location>
        <position position="855"/>
    </location>
    <ligand>
        <name>Zn(2+)</name>
        <dbReference type="ChEBI" id="CHEBI:29105"/>
        <label>2</label>
    </ligand>
</feature>
<dbReference type="KEGG" id="cvn:111137020"/>
<dbReference type="InterPro" id="IPR017850">
    <property type="entry name" value="Alkaline_phosphatase_core_sf"/>
</dbReference>
<evidence type="ECO:0000256" key="14">
    <source>
        <dbReference type="PIRSR" id="PIRSR601952-1"/>
    </source>
</evidence>
<evidence type="ECO:0000313" key="18">
    <source>
        <dbReference type="Proteomes" id="UP000694844"/>
    </source>
</evidence>
<evidence type="ECO:0000256" key="12">
    <source>
        <dbReference type="ARBA" id="ARBA00023180"/>
    </source>
</evidence>
<dbReference type="RefSeq" id="XP_022343950.1">
    <property type="nucleotide sequence ID" value="XM_022488242.1"/>
</dbReference>
<evidence type="ECO:0000256" key="10">
    <source>
        <dbReference type="ARBA" id="ARBA00022842"/>
    </source>
</evidence>
<reference evidence="19" key="1">
    <citation type="submission" date="2025-08" db="UniProtKB">
        <authorList>
            <consortium name="RefSeq"/>
        </authorList>
    </citation>
    <scope>IDENTIFICATION</scope>
    <source>
        <tissue evidence="19">Whole sample</tissue>
    </source>
</reference>
<name>A0A8B8EVD3_CRAVI</name>
<keyword evidence="7 15" id="KW-0479">Metal-binding</keyword>
<feature type="chain" id="PRO_5034463931" description="alkaline phosphatase" evidence="17">
    <location>
        <begin position="23"/>
        <end position="1045"/>
    </location>
</feature>
<keyword evidence="10 15" id="KW-0460">Magnesium</keyword>
<feature type="binding site" evidence="15">
    <location>
        <position position="974"/>
    </location>
    <ligand>
        <name>Zn(2+)</name>
        <dbReference type="ChEBI" id="CHEBI:29105"/>
        <label>2</label>
    </ligand>
</feature>
<feature type="binding site" evidence="15">
    <location>
        <position position="574"/>
    </location>
    <ligand>
        <name>Mg(2+)</name>
        <dbReference type="ChEBI" id="CHEBI:18420"/>
    </ligand>
</feature>
<protein>
    <recommendedName>
        <fullName evidence="3">alkaline phosphatase</fullName>
        <ecNumber evidence="3">3.1.3.1</ecNumber>
    </recommendedName>
</protein>
<dbReference type="InterPro" id="IPR001952">
    <property type="entry name" value="Alkaline_phosphatase"/>
</dbReference>
<feature type="binding site" evidence="15">
    <location>
        <position position="850"/>
    </location>
    <ligand>
        <name>Mg(2+)</name>
        <dbReference type="ChEBI" id="CHEBI:18420"/>
    </ligand>
</feature>
<dbReference type="SUPFAM" id="SSF53649">
    <property type="entry name" value="Alkaline phosphatase-like"/>
    <property type="match status" value="2"/>
</dbReference>
<feature type="binding site" evidence="15">
    <location>
        <position position="859"/>
    </location>
    <ligand>
        <name>Zn(2+)</name>
        <dbReference type="ChEBI" id="CHEBI:29105"/>
        <label>2</label>
    </ligand>
</feature>
<dbReference type="SMART" id="SM00098">
    <property type="entry name" value="alkPPc"/>
    <property type="match status" value="2"/>
</dbReference>
<dbReference type="Pfam" id="PF00245">
    <property type="entry name" value="Alk_phosphatase"/>
    <property type="match status" value="2"/>
</dbReference>
<dbReference type="Gene3D" id="3.40.720.10">
    <property type="entry name" value="Alkaline Phosphatase, subunit A"/>
    <property type="match status" value="2"/>
</dbReference>
<accession>A0A8B8EVD3</accession>
<evidence type="ECO:0000256" key="4">
    <source>
        <dbReference type="ARBA" id="ARBA00022475"/>
    </source>
</evidence>
<keyword evidence="11" id="KW-0472">Membrane</keyword>
<dbReference type="CDD" id="cd16012">
    <property type="entry name" value="ALP"/>
    <property type="match status" value="2"/>
</dbReference>
<dbReference type="EC" id="3.1.3.1" evidence="3"/>
<keyword evidence="5" id="KW-0597">Phosphoprotein</keyword>
<evidence type="ECO:0000256" key="15">
    <source>
        <dbReference type="PIRSR" id="PIRSR601952-2"/>
    </source>
</evidence>
<evidence type="ECO:0000313" key="19">
    <source>
        <dbReference type="RefSeq" id="XP_022343950.1"/>
    </source>
</evidence>
<dbReference type="FunFam" id="3.40.720.10:FF:000008">
    <property type="entry name" value="Alkaline phosphatase"/>
    <property type="match status" value="2"/>
</dbReference>
<comment type="subcellular location">
    <subcellularLocation>
        <location evidence="1">Cell membrane</location>
        <topology evidence="1">Lipid-anchor</topology>
        <topology evidence="1">GPI-anchor</topology>
    </subcellularLocation>
</comment>
<comment type="cofactor">
    <cofactor evidence="15">
        <name>Mg(2+)</name>
        <dbReference type="ChEBI" id="CHEBI:18420"/>
    </cofactor>
    <text evidence="15">Binds 1 Mg(2+) ion.</text>
</comment>
<evidence type="ECO:0000256" key="3">
    <source>
        <dbReference type="ARBA" id="ARBA00012647"/>
    </source>
</evidence>
<keyword evidence="18" id="KW-1185">Reference proteome</keyword>
<feature type="binding site" evidence="15">
    <location>
        <position position="896"/>
    </location>
    <ligand>
        <name>Zn(2+)</name>
        <dbReference type="ChEBI" id="CHEBI:29105"/>
        <label>2</label>
    </ligand>
</feature>
<comment type="cofactor">
    <cofactor evidence="15">
        <name>Zn(2+)</name>
        <dbReference type="ChEBI" id="CHEBI:29105"/>
    </cofactor>
    <text evidence="15">Binds 2 Zn(2+) ions.</text>
</comment>
<evidence type="ECO:0000256" key="16">
    <source>
        <dbReference type="RuleBase" id="RU003946"/>
    </source>
</evidence>
<evidence type="ECO:0000256" key="2">
    <source>
        <dbReference type="ARBA" id="ARBA00005984"/>
    </source>
</evidence>
<sequence length="1045" mass="115001">MSSGSTMLRLIICFCIIISVCSTDWSGMAKDALKNALKLKPNTGIARNVVVFVGDGMGLSTINAARIYKGQKLGNMGEETELEFEKFPNVALSKVYGADKQVPESAQTATALFGGEKTNANVVGLKESVDTSDCSAYIKLGEEAELKSIIRHAIEQGKSTGVVTTTRITHATPAATYAHSPNRNWESDADIDSTVNGDCTDIAQQLINENHDIQVILGGGRRAFLPATEPDPETNAMGVNLRLDGQNLVQRWKTLQMNKNKRYNYVWRKQEFDAVDPRKVDYLLGLFNPSHMQYELDRDNTGNGEPSLTEMTSKAIKILKRNEKGFVLLVEGGRIDLAHHANNAKRALEETVQFEEAVKTAMSLTNQEDTLMIVTADHSHPFSLTGYTNRGNPILGLVDSDGFDLEPTTDGMPYTSLLYANGPGYTSPRQNLMDAKTDNDDYKQQSAVPLSSDTHSGEDVGIFARGPMSHLFHGVQEQNYVAHVIQYAACIGDHSKSTDIVFRKTRNEMRINLSPITAKMSTGSTMLRIFFCFFVIISVYSTDWSGKAKDALKKALKLKPNTGMARNVVVFVGDGMGLSTINAARIYKGQKLGNMGEETELEFEKFPNVALSKVYGADKQVPASAQTATALFCGEKTNFNIVGLKESVGTSNCSAYIKLGEEAEVKSIIRLAIEQGKSTGVVTTTRITHATPAATYAHSPNRNWESDADIDSTVHGDCTDIAKQLIDKNHDIQVILGGGRRAFLPVTEPDPETNAMGVNRRLDGQNLVQRWNTLQMGKNKTYNYVWRKQEFDAVDPQKLDYLLGLFNPSHMQYELDRDNTGNGEPSLTEMTSKAIKILKRNEKGFVLVVEGGRIDHAHHDNNAKRALEETVQFEEAVKTAITLTNQEDTLMIVTADHSHPFSLTGYTNRGNPILGLVDPDSFAEEPTTDGMPYTSLLYANGPGYTSPRQNLTDVLTGQNDYIQQTAVPLSSETHSGEDVGIFARGPMSHLFHGVHEQHYVAHVVQYAACIGDYRDSCDRDTRVSSSASIYLTTPVLLVSCVLMFR</sequence>
<keyword evidence="4" id="KW-1003">Cell membrane</keyword>
<gene>
    <name evidence="19" type="primary">LOC111137020</name>
</gene>
<evidence type="ECO:0000256" key="11">
    <source>
        <dbReference type="ARBA" id="ARBA00023136"/>
    </source>
</evidence>
<evidence type="ECO:0000256" key="6">
    <source>
        <dbReference type="ARBA" id="ARBA00022622"/>
    </source>
</evidence>
<evidence type="ECO:0000256" key="9">
    <source>
        <dbReference type="ARBA" id="ARBA00022833"/>
    </source>
</evidence>
<keyword evidence="13" id="KW-0449">Lipoprotein</keyword>
<dbReference type="GO" id="GO:0004035">
    <property type="term" value="F:alkaline phosphatase activity"/>
    <property type="evidence" value="ECO:0007669"/>
    <property type="project" value="UniProtKB-EC"/>
</dbReference>
<feature type="binding site" evidence="15">
    <location>
        <position position="689"/>
    </location>
    <ligand>
        <name>Mg(2+)</name>
        <dbReference type="ChEBI" id="CHEBI:18420"/>
    </ligand>
</feature>
<evidence type="ECO:0000256" key="5">
    <source>
        <dbReference type="ARBA" id="ARBA00022553"/>
    </source>
</evidence>
<dbReference type="GO" id="GO:0005886">
    <property type="term" value="C:plasma membrane"/>
    <property type="evidence" value="ECO:0007669"/>
    <property type="project" value="UniProtKB-SubCell"/>
</dbReference>
<dbReference type="PANTHER" id="PTHR11596">
    <property type="entry name" value="ALKALINE PHOSPHATASE"/>
    <property type="match status" value="1"/>
</dbReference>
<keyword evidence="12" id="KW-0325">Glycoprotein</keyword>
<evidence type="ECO:0000256" key="8">
    <source>
        <dbReference type="ARBA" id="ARBA00022801"/>
    </source>
</evidence>
<dbReference type="AlphaFoldDB" id="A0A8B8EVD3"/>
<feature type="binding site" evidence="15">
    <location>
        <position position="691"/>
    </location>
    <ligand>
        <name>Mg(2+)</name>
        <dbReference type="ChEBI" id="CHEBI:18420"/>
    </ligand>
</feature>
<comment type="similarity">
    <text evidence="2 16">Belongs to the alkaline phosphatase family.</text>
</comment>
<feature type="binding site" evidence="15">
    <location>
        <position position="574"/>
    </location>
    <ligand>
        <name>Zn(2+)</name>
        <dbReference type="ChEBI" id="CHEBI:29105"/>
        <label>2</label>
    </ligand>
</feature>
<evidence type="ECO:0000256" key="1">
    <source>
        <dbReference type="ARBA" id="ARBA00004609"/>
    </source>
</evidence>
<dbReference type="OrthoDB" id="5818554at2759"/>
<evidence type="ECO:0000256" key="17">
    <source>
        <dbReference type="SAM" id="SignalP"/>
    </source>
</evidence>
<feature type="binding site" evidence="15">
    <location>
        <position position="897"/>
    </location>
    <ligand>
        <name>Zn(2+)</name>
        <dbReference type="ChEBI" id="CHEBI:29105"/>
        <label>2</label>
    </ligand>
</feature>
<dbReference type="PANTHER" id="PTHR11596:SF5">
    <property type="entry name" value="ALKALINE PHOSPHATASE"/>
    <property type="match status" value="1"/>
</dbReference>
<dbReference type="GeneID" id="111137020"/>